<dbReference type="AlphaFoldDB" id="A0AAU0F2E0"/>
<dbReference type="NCBIfam" id="TIGR04131">
    <property type="entry name" value="Bac_Flav_CTERM"/>
    <property type="match status" value="1"/>
</dbReference>
<accession>A0AAU0F2E0</accession>
<dbReference type="RefSeq" id="WP_327985229.1">
    <property type="nucleotide sequence ID" value="NZ_CP136426.1"/>
</dbReference>
<dbReference type="Pfam" id="PF13585">
    <property type="entry name" value="CHU_C"/>
    <property type="match status" value="1"/>
</dbReference>
<dbReference type="EMBL" id="CP136426">
    <property type="protein sequence ID" value="WOC51629.1"/>
    <property type="molecule type" value="Genomic_DNA"/>
</dbReference>
<proteinExistence type="predicted"/>
<keyword evidence="2" id="KW-1185">Reference proteome</keyword>
<evidence type="ECO:0000313" key="1">
    <source>
        <dbReference type="EMBL" id="WOC51629.1"/>
    </source>
</evidence>
<dbReference type="KEGG" id="bpor:BPO_0982"/>
<reference evidence="1" key="1">
    <citation type="submission" date="2023-10" db="EMBL/GenBank/DDBJ databases">
        <title>Characterization and whole genome sequencing of a novel strain of Bergeyella porcorum QD2021 isolated from pig.</title>
        <authorList>
            <person name="Liu G."/>
            <person name="Chen C."/>
            <person name="Han X."/>
        </authorList>
    </citation>
    <scope>NUCLEOTIDE SEQUENCE</scope>
    <source>
        <strain evidence="1">QD2021</strain>
    </source>
</reference>
<dbReference type="InterPro" id="IPR026341">
    <property type="entry name" value="T9SS_type_B"/>
</dbReference>
<evidence type="ECO:0000313" key="2">
    <source>
        <dbReference type="Proteomes" id="UP001432059"/>
    </source>
</evidence>
<dbReference type="Proteomes" id="UP001432059">
    <property type="component" value="Chromosome"/>
</dbReference>
<protein>
    <submittedName>
        <fullName evidence="1">T9SS C-terminal target domain-containing protein</fullName>
    </submittedName>
</protein>
<organism evidence="1 2">
    <name type="scientific">Bergeyella porcorum</name>
    <dbReference type="NCBI Taxonomy" id="1735111"/>
    <lineage>
        <taxon>Bacteria</taxon>
        <taxon>Pseudomonadati</taxon>
        <taxon>Bacteroidota</taxon>
        <taxon>Flavobacteriia</taxon>
        <taxon>Flavobacteriales</taxon>
        <taxon>Weeksellaceae</taxon>
        <taxon>Bergeyella</taxon>
    </lineage>
</organism>
<dbReference type="InterPro" id="IPR049804">
    <property type="entry name" value="Choice_anch_L"/>
</dbReference>
<name>A0AAU0F2E0_9FLAO</name>
<gene>
    <name evidence="1" type="ORF">BPO_0982</name>
</gene>
<sequence>MVFDKAYSLLFLLFSIVISAQYISVDDSSYTDEQLVRDIFLGANAGCINISNITITGDPRGSSYGYFHKNNSSFPMDRGIILTTGKANNAKGPNSEILNDGDRNWSGDGDLEQATYITRTTNATILEFDFIASESSNISFEYLFASEQYLRNSDRGSCGYTDGFAFLIKKAGTNMPYTNLAVIPNTTIPITSETVRGNGGKCPAANAQYFDSFNDYNSPTNYNGQTKILTASTTIEAGVKYHIKLVIADQGNNLYDSAVFLKANSFSNSINLGEDRLLENSTALCPNTIHILDASITGATAYQWYKDGNLIATTPTLTVTESGVYSVVVHKESCSIQGQIKIEYETLEITNQLTLCDDNLDGIINLENEVSPMIFRDDTYDDIRYYTNESGSKNYITQLDVSSSRQHHIFVEVTKNNCLFVDLPLTISLHSPISLNPISPINLCDNELKGYAEVNLSDYATQLNATASTRFFSNEIDAQNNINPISSQQSIQSDKTFYIRFSNESETECPAIGKIDFKFKQPKKSEILKPEYTICKNENILLEVEKDFDSYRWSNGETSSSISVPVGDYYVDLEYNGCIYRQYIRVKPAVQPQISHIDVKGNTLTITASGGTPPYQYSWSGLNGNFVEYNTFSNIPLGIFTVYVADANGCTIVSKEFINLNLINTITPNGDGINEILDYSQLNIKKAVKIQVFDRYGKLVFTNREGQLTWDGKSNGRVVSTGTYWYLLSWIEPDTQEAKQYQSWIVVKNQ</sequence>
<dbReference type="NCBIfam" id="NF038133">
    <property type="entry name" value="choice_anch_L"/>
    <property type="match status" value="1"/>
</dbReference>